<organism evidence="3 4">
    <name type="scientific">Mycolicibacterium moriokaense</name>
    <dbReference type="NCBI Taxonomy" id="39691"/>
    <lineage>
        <taxon>Bacteria</taxon>
        <taxon>Bacillati</taxon>
        <taxon>Actinomycetota</taxon>
        <taxon>Actinomycetes</taxon>
        <taxon>Mycobacteriales</taxon>
        <taxon>Mycobacteriaceae</taxon>
        <taxon>Mycolicibacterium</taxon>
    </lineage>
</organism>
<evidence type="ECO:0000313" key="4">
    <source>
        <dbReference type="Proteomes" id="UP000466681"/>
    </source>
</evidence>
<dbReference type="EMBL" id="AP022560">
    <property type="protein sequence ID" value="BBX04238.1"/>
    <property type="molecule type" value="Genomic_DNA"/>
</dbReference>
<accession>A0AAD1HHL4</accession>
<protein>
    <recommendedName>
        <fullName evidence="5">RNA-binding protein</fullName>
    </recommendedName>
</protein>
<dbReference type="KEGG" id="mmor:MMOR_51740"/>
<dbReference type="AlphaFoldDB" id="A0AAD1HHL4"/>
<proteinExistence type="predicted"/>
<dbReference type="RefSeq" id="WP_163658205.1">
    <property type="nucleotide sequence ID" value="NZ_AP022560.1"/>
</dbReference>
<reference evidence="3 4" key="1">
    <citation type="journal article" date="2019" name="Emerg. Microbes Infect.">
        <title>Comprehensive subspecies identification of 175 nontuberculous mycobacteria species based on 7547 genomic profiles.</title>
        <authorList>
            <person name="Matsumoto Y."/>
            <person name="Kinjo T."/>
            <person name="Motooka D."/>
            <person name="Nabeya D."/>
            <person name="Jung N."/>
            <person name="Uechi K."/>
            <person name="Horii T."/>
            <person name="Iida T."/>
            <person name="Fujita J."/>
            <person name="Nakamura S."/>
        </authorList>
    </citation>
    <scope>NUCLEOTIDE SEQUENCE [LARGE SCALE GENOMIC DNA]</scope>
    <source>
        <strain evidence="3 4">JCM 6375</strain>
    </source>
</reference>
<dbReference type="Proteomes" id="UP000466681">
    <property type="component" value="Chromosome"/>
</dbReference>
<feature type="signal peptide" evidence="2">
    <location>
        <begin position="1"/>
        <end position="27"/>
    </location>
</feature>
<keyword evidence="2" id="KW-0732">Signal</keyword>
<evidence type="ECO:0000313" key="3">
    <source>
        <dbReference type="EMBL" id="BBX04238.1"/>
    </source>
</evidence>
<sequence>MRKIWMCAAAVLFAGGLVNVPPPTADATVCGSVGGRFVDVSGCSDPFSYLNQALAPPPPPPPPPAAPPPPPPSDAPPPPPPPPPPPAYVPPPPPAPNVNVCASVGRRISVSGCI</sequence>
<keyword evidence="4" id="KW-1185">Reference proteome</keyword>
<gene>
    <name evidence="3" type="ORF">MMOR_51740</name>
</gene>
<evidence type="ECO:0000256" key="2">
    <source>
        <dbReference type="SAM" id="SignalP"/>
    </source>
</evidence>
<dbReference type="PRINTS" id="PR01217">
    <property type="entry name" value="PRICHEXTENSN"/>
</dbReference>
<feature type="compositionally biased region" description="Pro residues" evidence="1">
    <location>
        <begin position="55"/>
        <end position="92"/>
    </location>
</feature>
<name>A0AAD1HHL4_9MYCO</name>
<feature type="chain" id="PRO_5041915473" description="RNA-binding protein" evidence="2">
    <location>
        <begin position="28"/>
        <end position="114"/>
    </location>
</feature>
<feature type="region of interest" description="Disordered" evidence="1">
    <location>
        <begin position="49"/>
        <end position="92"/>
    </location>
</feature>
<evidence type="ECO:0000256" key="1">
    <source>
        <dbReference type="SAM" id="MobiDB-lite"/>
    </source>
</evidence>
<evidence type="ECO:0008006" key="5">
    <source>
        <dbReference type="Google" id="ProtNLM"/>
    </source>
</evidence>